<evidence type="ECO:0000259" key="2">
    <source>
        <dbReference type="PROSITE" id="PS50089"/>
    </source>
</evidence>
<organism evidence="3 4">
    <name type="scientific">Monilinia fructigena</name>
    <dbReference type="NCBI Taxonomy" id="38457"/>
    <lineage>
        <taxon>Eukaryota</taxon>
        <taxon>Fungi</taxon>
        <taxon>Dikarya</taxon>
        <taxon>Ascomycota</taxon>
        <taxon>Pezizomycotina</taxon>
        <taxon>Leotiomycetes</taxon>
        <taxon>Helotiales</taxon>
        <taxon>Sclerotiniaceae</taxon>
        <taxon>Monilinia</taxon>
    </lineage>
</organism>
<accession>A0A395IRQ2</accession>
<comment type="caution">
    <text evidence="3">The sequence shown here is derived from an EMBL/GenBank/DDBJ whole genome shotgun (WGS) entry which is preliminary data.</text>
</comment>
<dbReference type="InterPro" id="IPR013083">
    <property type="entry name" value="Znf_RING/FYVE/PHD"/>
</dbReference>
<keyword evidence="1" id="KW-0479">Metal-binding</keyword>
<keyword evidence="1" id="KW-0863">Zinc-finger</keyword>
<dbReference type="Proteomes" id="UP000249056">
    <property type="component" value="Unassembled WGS sequence"/>
</dbReference>
<gene>
    <name evidence="3" type="ORF">DID88_002559</name>
</gene>
<dbReference type="Pfam" id="PF13639">
    <property type="entry name" value="zf-RING_2"/>
    <property type="match status" value="1"/>
</dbReference>
<proteinExistence type="predicted"/>
<evidence type="ECO:0000256" key="1">
    <source>
        <dbReference type="PROSITE-ProRule" id="PRU00175"/>
    </source>
</evidence>
<keyword evidence="1" id="KW-0862">Zinc</keyword>
<keyword evidence="4" id="KW-1185">Reference proteome</keyword>
<dbReference type="GO" id="GO:0008270">
    <property type="term" value="F:zinc ion binding"/>
    <property type="evidence" value="ECO:0007669"/>
    <property type="project" value="UniProtKB-KW"/>
</dbReference>
<dbReference type="SUPFAM" id="SSF57850">
    <property type="entry name" value="RING/U-box"/>
    <property type="match status" value="1"/>
</dbReference>
<feature type="domain" description="RING-type" evidence="2">
    <location>
        <begin position="157"/>
        <end position="196"/>
    </location>
</feature>
<sequence length="443" mass="52095">MIPTRPADFDERLERRWGFQVLHYKAFNSKEEIDAIFERAEAFVAANFAPADRNSRYIFHSPERFNNDAARWLGRLLEMRLIPYVWSNILAGQGSRASMERRILILQMLEARNHDIEFLQLHEYAISHSTEGQFRIAIGAHSPWITSVVENPPDDDCAIDRMPLRDETTVSLPCGHMFHKNCLESYVDGVNCPVCRDHRARGPLPDISVSDTGPMPKWLHAIAPYKRPRVNQELLSQPPPTDEEIDELRNAFQLAQDHTEVSYQEILPIRDILETRREETWLLEQALEVQIAEHPADFDLDDENLREEVRACYESNLDDRFEIWNLENNHKVLISDINKMHREPHVYRDYQKQEWQIARLLHNLTKDRRIKSERLDDAYAKCFPWEQRVTLATARKGAGKEDDSEDSLHRTEHIWRLSVIRHDKADDNLNFALYHKSLHELRE</sequence>
<dbReference type="SMART" id="SM00184">
    <property type="entry name" value="RING"/>
    <property type="match status" value="1"/>
</dbReference>
<dbReference type="Gene3D" id="3.30.40.10">
    <property type="entry name" value="Zinc/RING finger domain, C3HC4 (zinc finger)"/>
    <property type="match status" value="1"/>
</dbReference>
<evidence type="ECO:0000313" key="4">
    <source>
        <dbReference type="Proteomes" id="UP000249056"/>
    </source>
</evidence>
<dbReference type="AlphaFoldDB" id="A0A395IRQ2"/>
<reference evidence="3 4" key="1">
    <citation type="submission" date="2018-06" db="EMBL/GenBank/DDBJ databases">
        <title>Genome Sequence of the Brown Rot Fungal Pathogen Monilinia fructigena.</title>
        <authorList>
            <person name="Landi L."/>
            <person name="De Miccolis Angelini R.M."/>
            <person name="Pollastro S."/>
            <person name="Abate D."/>
            <person name="Faretra F."/>
            <person name="Romanazzi G."/>
        </authorList>
    </citation>
    <scope>NUCLEOTIDE SEQUENCE [LARGE SCALE GENOMIC DNA]</scope>
    <source>
        <strain evidence="3 4">Mfrg269</strain>
    </source>
</reference>
<name>A0A395IRQ2_9HELO</name>
<dbReference type="InterPro" id="IPR001841">
    <property type="entry name" value="Znf_RING"/>
</dbReference>
<dbReference type="PROSITE" id="PS50089">
    <property type="entry name" value="ZF_RING_2"/>
    <property type="match status" value="1"/>
</dbReference>
<dbReference type="OrthoDB" id="8062037at2759"/>
<protein>
    <recommendedName>
        <fullName evidence="2">RING-type domain-containing protein</fullName>
    </recommendedName>
</protein>
<evidence type="ECO:0000313" key="3">
    <source>
        <dbReference type="EMBL" id="RAL62073.1"/>
    </source>
</evidence>
<dbReference type="EMBL" id="QKRW01000026">
    <property type="protein sequence ID" value="RAL62073.1"/>
    <property type="molecule type" value="Genomic_DNA"/>
</dbReference>